<organism evidence="1 2">
    <name type="scientific">Escherichia phage vB_EcoM_LMP25</name>
    <dbReference type="NCBI Taxonomy" id="2491663"/>
    <lineage>
        <taxon>Viruses</taxon>
        <taxon>Duplodnaviria</taxon>
        <taxon>Heunggongvirae</taxon>
        <taxon>Uroviricota</taxon>
        <taxon>Caudoviricetes</taxon>
        <taxon>Andersonviridae</taxon>
        <taxon>Ounavirinae</taxon>
        <taxon>Felixounavirus</taxon>
        <taxon>Felixounavirus LMP25</taxon>
    </lineage>
</organism>
<accession>A0A482MRX4</accession>
<dbReference type="Proteomes" id="UP000309349">
    <property type="component" value="Segment"/>
</dbReference>
<reference evidence="1 2" key="1">
    <citation type="submission" date="2019-02" db="EMBL/GenBank/DDBJ databases">
        <title>Draft Escherichia bacteriophage genome sequences from raw wastewater.</title>
        <authorList>
            <person name="Keely S.P."/>
            <person name="Herrmann M.P."/>
            <person name="Korajkic A."/>
            <person name="Brinkman N.E."/>
            <person name="McMinn B.R."/>
            <person name="Fout G.S."/>
            <person name="Villegas E.N."/>
        </authorList>
    </citation>
    <scope>NUCLEOTIDE SEQUENCE [LARGE SCALE GENOMIC DNA]</scope>
</reference>
<proteinExistence type="predicted"/>
<name>A0A482MRX4_9CAUD</name>
<evidence type="ECO:0000313" key="2">
    <source>
        <dbReference type="Proteomes" id="UP000309349"/>
    </source>
</evidence>
<keyword evidence="2" id="KW-1185">Reference proteome</keyword>
<protein>
    <submittedName>
        <fullName evidence="1">Uncharacterized protein</fullName>
    </submittedName>
</protein>
<dbReference type="EMBL" id="MK482688">
    <property type="protein sequence ID" value="QBQ76408.1"/>
    <property type="molecule type" value="Genomic_DNA"/>
</dbReference>
<evidence type="ECO:0000313" key="1">
    <source>
        <dbReference type="EMBL" id="QBQ76408.1"/>
    </source>
</evidence>
<sequence length="37" mass="4417">MLMRHVRRPFSIPAILNDQTKYLLCPINFQMSRLSLL</sequence>